<protein>
    <submittedName>
        <fullName evidence="7">DnaJ domain-containing protein</fullName>
    </submittedName>
</protein>
<dbReference type="Gene3D" id="1.10.287.110">
    <property type="entry name" value="DnaJ domain"/>
    <property type="match status" value="1"/>
</dbReference>
<dbReference type="PROSITE" id="PS50076">
    <property type="entry name" value="DNAJ_2"/>
    <property type="match status" value="1"/>
</dbReference>
<evidence type="ECO:0000256" key="4">
    <source>
        <dbReference type="SAM" id="MobiDB-lite"/>
    </source>
</evidence>
<dbReference type="GO" id="GO:0005783">
    <property type="term" value="C:endoplasmic reticulum"/>
    <property type="evidence" value="ECO:0007669"/>
    <property type="project" value="UniProtKB-SubCell"/>
</dbReference>
<dbReference type="GO" id="GO:0034975">
    <property type="term" value="P:protein folding in endoplasmic reticulum"/>
    <property type="evidence" value="ECO:0007669"/>
    <property type="project" value="TreeGrafter"/>
</dbReference>
<keyword evidence="2" id="KW-0732">Signal</keyword>
<proteinExistence type="predicted"/>
<dbReference type="InterPro" id="IPR019734">
    <property type="entry name" value="TPR_rpt"/>
</dbReference>
<evidence type="ECO:0000313" key="8">
    <source>
        <dbReference type="Proteomes" id="UP001392437"/>
    </source>
</evidence>
<evidence type="ECO:0000256" key="3">
    <source>
        <dbReference type="ARBA" id="ARBA00022824"/>
    </source>
</evidence>
<dbReference type="GO" id="GO:0051787">
    <property type="term" value="F:misfolded protein binding"/>
    <property type="evidence" value="ECO:0007669"/>
    <property type="project" value="TreeGrafter"/>
</dbReference>
<keyword evidence="5" id="KW-1133">Transmembrane helix</keyword>
<organism evidence="7 8">
    <name type="scientific">Apiospora kogelbergensis</name>
    <dbReference type="NCBI Taxonomy" id="1337665"/>
    <lineage>
        <taxon>Eukaryota</taxon>
        <taxon>Fungi</taxon>
        <taxon>Dikarya</taxon>
        <taxon>Ascomycota</taxon>
        <taxon>Pezizomycotina</taxon>
        <taxon>Sordariomycetes</taxon>
        <taxon>Xylariomycetidae</taxon>
        <taxon>Amphisphaeriales</taxon>
        <taxon>Apiosporaceae</taxon>
        <taxon>Apiospora</taxon>
    </lineage>
</organism>
<evidence type="ECO:0000256" key="1">
    <source>
        <dbReference type="ARBA" id="ARBA00004240"/>
    </source>
</evidence>
<feature type="domain" description="J" evidence="6">
    <location>
        <begin position="470"/>
        <end position="539"/>
    </location>
</feature>
<dbReference type="FunFam" id="1.10.287.110:FF:000083">
    <property type="entry name" value="DnaJ and TPR domain protein"/>
    <property type="match status" value="1"/>
</dbReference>
<dbReference type="PANTHER" id="PTHR44140:SF2">
    <property type="entry name" value="LD25575P"/>
    <property type="match status" value="1"/>
</dbReference>
<dbReference type="Gene3D" id="1.25.40.10">
    <property type="entry name" value="Tetratricopeptide repeat domain"/>
    <property type="match status" value="1"/>
</dbReference>
<dbReference type="EMBL" id="JAQQWP010000004">
    <property type="protein sequence ID" value="KAK8120052.1"/>
    <property type="molecule type" value="Genomic_DNA"/>
</dbReference>
<keyword evidence="3" id="KW-0256">Endoplasmic reticulum</keyword>
<accession>A0AAW0QYJ5</accession>
<keyword evidence="5" id="KW-0472">Membrane</keyword>
<dbReference type="SMART" id="SM00271">
    <property type="entry name" value="DnaJ"/>
    <property type="match status" value="1"/>
</dbReference>
<reference evidence="7 8" key="1">
    <citation type="submission" date="2023-01" db="EMBL/GenBank/DDBJ databases">
        <title>Analysis of 21 Apiospora genomes using comparative genomics revels a genus with tremendous synthesis potential of carbohydrate active enzymes and secondary metabolites.</title>
        <authorList>
            <person name="Sorensen T."/>
        </authorList>
    </citation>
    <scope>NUCLEOTIDE SEQUENCE [LARGE SCALE GENOMIC DNA]</scope>
    <source>
        <strain evidence="7 8">CBS 117206</strain>
    </source>
</reference>
<evidence type="ECO:0000313" key="7">
    <source>
        <dbReference type="EMBL" id="KAK8120052.1"/>
    </source>
</evidence>
<dbReference type="InterPro" id="IPR001623">
    <property type="entry name" value="DnaJ_domain"/>
</dbReference>
<keyword evidence="8" id="KW-1185">Reference proteome</keyword>
<dbReference type="Pfam" id="PF00226">
    <property type="entry name" value="DnaJ"/>
    <property type="match status" value="1"/>
</dbReference>
<dbReference type="CDD" id="cd06257">
    <property type="entry name" value="DnaJ"/>
    <property type="match status" value="1"/>
</dbReference>
<dbReference type="InterPro" id="IPR051727">
    <property type="entry name" value="DnaJ_C3_Co-chaperones"/>
</dbReference>
<sequence>MDTCQVNDRDGDGPACLCLYMQTARQLFSPFQATLQSLWIDPSHLAALFFLQPGLPYSSLFDATATNRLAVAFALALALALALAMYVPLSTLALAASILSSSGLIEALSASEIPADTPISSLLSSAQAHLSKGQTTDALLYYDAAIRATTYLSLGRTSLATEDFNKVLTLRPGFEGAHIQLAKIKSRSADWDGAKQQLPEYDRLVEAQGAAALAEAAAANGNWDECIGHSGEAIQVANRSPNLRELRSRCRFEKGEVEEGMGDLHHVINMRPGDITPHLKISAITFFSLGDAEQGMAQIKKCLHSDPENKACKKLLKQEKSIEKTLVKVNKALSKNQPMTGVKMLVPQGDDRGLIDEVKEQARQFKETGIIPEKAPNMLLNRVAELACQAYYDMNAKKASTYCKESLDLDENSFYGLLYKAKVQMDADEFEASINLLNQAAEVRPEKKQDIVNPLLQKAQVALKRSKTKDYYKVLGVPHDADERQIKSAYRKLSKVHHPDKAIQAGLTKEEAEKKMAGINEAYEVLSNPELRARFDRGDDPNSNEPQGGNPFGGQPFMFQQGGGGQQFNFKFGSGGGGGFGGFPFGG</sequence>
<evidence type="ECO:0000256" key="5">
    <source>
        <dbReference type="SAM" id="Phobius"/>
    </source>
</evidence>
<name>A0AAW0QYJ5_9PEZI</name>
<feature type="compositionally biased region" description="Low complexity" evidence="4">
    <location>
        <begin position="546"/>
        <end position="560"/>
    </location>
</feature>
<dbReference type="PANTHER" id="PTHR44140">
    <property type="entry name" value="LD25575P"/>
    <property type="match status" value="1"/>
</dbReference>
<dbReference type="InterPro" id="IPR036869">
    <property type="entry name" value="J_dom_sf"/>
</dbReference>
<comment type="caution">
    <text evidence="7">The sequence shown here is derived from an EMBL/GenBank/DDBJ whole genome shotgun (WGS) entry which is preliminary data.</text>
</comment>
<dbReference type="PRINTS" id="PR00625">
    <property type="entry name" value="JDOMAIN"/>
</dbReference>
<dbReference type="InterPro" id="IPR011990">
    <property type="entry name" value="TPR-like_helical_dom_sf"/>
</dbReference>
<gene>
    <name evidence="7" type="ORF">PG999_004172</name>
</gene>
<evidence type="ECO:0000259" key="6">
    <source>
        <dbReference type="PROSITE" id="PS50076"/>
    </source>
</evidence>
<dbReference type="SUPFAM" id="SSF46565">
    <property type="entry name" value="Chaperone J-domain"/>
    <property type="match status" value="1"/>
</dbReference>
<dbReference type="Proteomes" id="UP001392437">
    <property type="component" value="Unassembled WGS sequence"/>
</dbReference>
<comment type="subcellular location">
    <subcellularLocation>
        <location evidence="1">Endoplasmic reticulum</location>
    </subcellularLocation>
</comment>
<dbReference type="GO" id="GO:0051087">
    <property type="term" value="F:protein-folding chaperone binding"/>
    <property type="evidence" value="ECO:0007669"/>
    <property type="project" value="TreeGrafter"/>
</dbReference>
<evidence type="ECO:0000256" key="2">
    <source>
        <dbReference type="ARBA" id="ARBA00022729"/>
    </source>
</evidence>
<keyword evidence="5" id="KW-0812">Transmembrane</keyword>
<dbReference type="AlphaFoldDB" id="A0AAW0QYJ5"/>
<feature type="transmembrane region" description="Helical" evidence="5">
    <location>
        <begin position="69"/>
        <end position="89"/>
    </location>
</feature>
<feature type="region of interest" description="Disordered" evidence="4">
    <location>
        <begin position="533"/>
        <end position="573"/>
    </location>
</feature>
<dbReference type="SUPFAM" id="SSF48452">
    <property type="entry name" value="TPR-like"/>
    <property type="match status" value="2"/>
</dbReference>
<dbReference type="SMART" id="SM00028">
    <property type="entry name" value="TPR"/>
    <property type="match status" value="4"/>
</dbReference>